<dbReference type="RefSeq" id="WP_189567681.1">
    <property type="nucleotide sequence ID" value="NZ_BMXI01000003.1"/>
</dbReference>
<dbReference type="Pfam" id="PF11325">
    <property type="entry name" value="DUF3127"/>
    <property type="match status" value="1"/>
</dbReference>
<evidence type="ECO:0000313" key="3">
    <source>
        <dbReference type="Proteomes" id="UP000644507"/>
    </source>
</evidence>
<name>A0A918TEM3_9BACT</name>
<organism evidence="2 3">
    <name type="scientific">Roseibacillus persicicus</name>
    <dbReference type="NCBI Taxonomy" id="454148"/>
    <lineage>
        <taxon>Bacteria</taxon>
        <taxon>Pseudomonadati</taxon>
        <taxon>Verrucomicrobiota</taxon>
        <taxon>Verrucomicrobiia</taxon>
        <taxon>Verrucomicrobiales</taxon>
        <taxon>Verrucomicrobiaceae</taxon>
        <taxon>Roseibacillus</taxon>
    </lineage>
</organism>
<gene>
    <name evidence="2" type="ORF">GCM10007100_08660</name>
</gene>
<sequence length="125" mass="14032">MSAFEIQGKIISISDLQEFPSGFSKREFVLEAMDGKYPQEIKFDCIKEKADLLNNLSKGDEVQVHFNIRGSEHKGRHYVNLHAWKILKGDGGDPNPATNRALSSLEAAFDNEPDPADRVDDEPPF</sequence>
<comment type="caution">
    <text evidence="2">The sequence shown here is derived from an EMBL/GenBank/DDBJ whole genome shotgun (WGS) entry which is preliminary data.</text>
</comment>
<reference evidence="2" key="2">
    <citation type="submission" date="2020-09" db="EMBL/GenBank/DDBJ databases">
        <authorList>
            <person name="Sun Q."/>
            <person name="Kim S."/>
        </authorList>
    </citation>
    <scope>NUCLEOTIDE SEQUENCE</scope>
    <source>
        <strain evidence="2">KCTC 12988</strain>
    </source>
</reference>
<feature type="region of interest" description="Disordered" evidence="1">
    <location>
        <begin position="106"/>
        <end position="125"/>
    </location>
</feature>
<protein>
    <recommendedName>
        <fullName evidence="4">DUF3127 domain-containing protein</fullName>
    </recommendedName>
</protein>
<evidence type="ECO:0000313" key="2">
    <source>
        <dbReference type="EMBL" id="GHC45563.1"/>
    </source>
</evidence>
<keyword evidence="3" id="KW-1185">Reference proteome</keyword>
<proteinExistence type="predicted"/>
<dbReference type="InterPro" id="IPR021474">
    <property type="entry name" value="DUF3127"/>
</dbReference>
<feature type="compositionally biased region" description="Acidic residues" evidence="1">
    <location>
        <begin position="109"/>
        <end position="125"/>
    </location>
</feature>
<evidence type="ECO:0000256" key="1">
    <source>
        <dbReference type="SAM" id="MobiDB-lite"/>
    </source>
</evidence>
<evidence type="ECO:0008006" key="4">
    <source>
        <dbReference type="Google" id="ProtNLM"/>
    </source>
</evidence>
<dbReference type="EMBL" id="BMXI01000003">
    <property type="protein sequence ID" value="GHC45563.1"/>
    <property type="molecule type" value="Genomic_DNA"/>
</dbReference>
<reference evidence="2" key="1">
    <citation type="journal article" date="2014" name="Int. J. Syst. Evol. Microbiol.">
        <title>Complete genome sequence of Corynebacterium casei LMG S-19264T (=DSM 44701T), isolated from a smear-ripened cheese.</title>
        <authorList>
            <consortium name="US DOE Joint Genome Institute (JGI-PGF)"/>
            <person name="Walter F."/>
            <person name="Albersmeier A."/>
            <person name="Kalinowski J."/>
            <person name="Ruckert C."/>
        </authorList>
    </citation>
    <scope>NUCLEOTIDE SEQUENCE</scope>
    <source>
        <strain evidence="2">KCTC 12988</strain>
    </source>
</reference>
<dbReference type="AlphaFoldDB" id="A0A918TEM3"/>
<dbReference type="Proteomes" id="UP000644507">
    <property type="component" value="Unassembled WGS sequence"/>
</dbReference>
<accession>A0A918TEM3</accession>